<sequence precursor="true">MQSVKKTLTCVIAVAMSVAIGELAKAQSSGSASDFPPHAKVLDGFTKVVTKANITPMYTLYVRTKDGQMYAELPRTFATKKYYMAMTVASGGPYAGLHNADKYVYWRRYDKRLALIEPNTETRATGDKEAASSVKRLFTDRLVLDVPIATIGPGGGPVIDIDQMLVSNSSRLFSRDMSGDGMIGTQARYGIFSIATSKAFKENVEIAFEVPGPDGTLKKLHYSISEIPASTGYKPRKADQRVGFFTTSYSDLAKYNDQETRVRYINRWHLEKADPKLQLSPPKNPIVFYIEHTTPVRYRRWVKDGILSWNKAFEKVGISDAIEVYYQDATSGAHMDKDPEDVNYNFVRWLNNDVGTAIGPSRVNPMTGQILDADIILTDGWIRHYQKQFNEQLPKIAMEGFGPETLAWLAEHPSWDPRLRLAAPSQRNMIAAQIALESRNAFAGHAIGNVDTSMIGDDIYDGLVGRTSQINGMCLAAEGMSFDLALMQMTLANGLPDFSAATPAHAIHGGWKGTVGGLMAVGLPMDSMPFELNLQYGDDKVLSGSATFGGQEVPLQNPSFKEDSNEFLATLTPEPKVEVKLAGKLDGKELAGAWTVMTGEGKTTAGKWSAAKVAAPSDNSPHPDPAKKSDDEKAGGDKPKADADSDKDEKREDKDKDKDEKKDDDKDKKPSEQQLDGMPESFVGPLVAHLVAHEVGHTLGLRHNFKASSIYSFDEINSEDVKGKKQQAGSVMDYIGVNINAKKGGVQGDYCMTGIGPYDFWAIEYGYTFGDTKKVLARVAEPELTFGTDEDTGGPDPLARRYDFSKNPLDYAENQMVLAKHHRDRLLTDFVEDGDSWDRVRYGYELTLSLQTRVVSMMANWVGGAFVHRDKKGDPNGRKPVEVVPVDQQRAALAFVVQNSFNDKAFGLSTELTQSMGLDKWMDDRSSFSSEATWPIHDRIMGIQSSALTMLMNPTTLKRVYDNEARVPRDQDSLTLPELLETVSAEVWNELDEKANGKFTPRKPMISSLRRNLQREHLERLIDLTLPGGGSNAASRAISMLAAENLKQIVRKIDNAQGSAADKHDAYTAAHLSQAKTRIEKALDADYILNPGSGGGAGGALMFLFGNEQPKPAN</sequence>
<evidence type="ECO:0000256" key="1">
    <source>
        <dbReference type="SAM" id="MobiDB-lite"/>
    </source>
</evidence>
<evidence type="ECO:0000313" key="5">
    <source>
        <dbReference type="EMBL" id="APZ96832.1"/>
    </source>
</evidence>
<feature type="domain" description="EcxA zinc-binding" evidence="3">
    <location>
        <begin position="678"/>
        <end position="993"/>
    </location>
</feature>
<feature type="signal peptide" evidence="2">
    <location>
        <begin position="1"/>
        <end position="26"/>
    </location>
</feature>
<dbReference type="PANTHER" id="PTHR38478:SF1">
    <property type="entry name" value="ZINC DEPENDENT METALLOPROTEASE DOMAIN LIPOPROTEIN"/>
    <property type="match status" value="1"/>
</dbReference>
<name>A0A1P8WRZ0_9PLAN</name>
<dbReference type="InterPro" id="IPR032534">
    <property type="entry name" value="EcxA_zinc-bd"/>
</dbReference>
<dbReference type="Pfam" id="PF16313">
    <property type="entry name" value="DUF4953"/>
    <property type="match status" value="1"/>
</dbReference>
<dbReference type="Gene3D" id="3.40.390.10">
    <property type="entry name" value="Collagenase (Catalytic Domain)"/>
    <property type="match status" value="1"/>
</dbReference>
<feature type="chain" id="PRO_5012862817" description="DUF5117 domain-containing protein" evidence="2">
    <location>
        <begin position="27"/>
        <end position="1114"/>
    </location>
</feature>
<dbReference type="GO" id="GO:0008237">
    <property type="term" value="F:metallopeptidase activity"/>
    <property type="evidence" value="ECO:0007669"/>
    <property type="project" value="InterPro"/>
</dbReference>
<dbReference type="OrthoDB" id="9776599at2"/>
<feature type="domain" description="DUF5117" evidence="4">
    <location>
        <begin position="101"/>
        <end position="272"/>
    </location>
</feature>
<proteinExistence type="predicted"/>
<accession>A0A1P8WRZ0</accession>
<dbReference type="Pfam" id="PF17148">
    <property type="entry name" value="DUF5117"/>
    <property type="match status" value="1"/>
</dbReference>
<dbReference type="Proteomes" id="UP000187735">
    <property type="component" value="Chromosome"/>
</dbReference>
<dbReference type="InterPro" id="IPR024079">
    <property type="entry name" value="MetalloPept_cat_dom_sf"/>
</dbReference>
<evidence type="ECO:0000256" key="2">
    <source>
        <dbReference type="SAM" id="SignalP"/>
    </source>
</evidence>
<keyword evidence="6" id="KW-1185">Reference proteome</keyword>
<dbReference type="KEGG" id="fmr:Fuma_06506"/>
<dbReference type="EMBL" id="CP017641">
    <property type="protein sequence ID" value="APZ96832.1"/>
    <property type="molecule type" value="Genomic_DNA"/>
</dbReference>
<evidence type="ECO:0008006" key="7">
    <source>
        <dbReference type="Google" id="ProtNLM"/>
    </source>
</evidence>
<evidence type="ECO:0000259" key="4">
    <source>
        <dbReference type="Pfam" id="PF17148"/>
    </source>
</evidence>
<dbReference type="PANTHER" id="PTHR38478">
    <property type="entry name" value="PEPTIDASE M1A AND M12B"/>
    <property type="match status" value="1"/>
</dbReference>
<reference evidence="5 6" key="1">
    <citation type="journal article" date="2016" name="Front. Microbiol.">
        <title>Fuerstia marisgermanicae gen. nov., sp. nov., an Unusual Member of the Phylum Planctomycetes from the German Wadden Sea.</title>
        <authorList>
            <person name="Kohn T."/>
            <person name="Heuer A."/>
            <person name="Jogler M."/>
            <person name="Vollmers J."/>
            <person name="Boedeker C."/>
            <person name="Bunk B."/>
            <person name="Rast P."/>
            <person name="Borchert D."/>
            <person name="Glockner I."/>
            <person name="Freese H.M."/>
            <person name="Klenk H.P."/>
            <person name="Overmann J."/>
            <person name="Kaster A.K."/>
            <person name="Rohde M."/>
            <person name="Wiegand S."/>
            <person name="Jogler C."/>
        </authorList>
    </citation>
    <scope>NUCLEOTIDE SEQUENCE [LARGE SCALE GENOMIC DNA]</scope>
    <source>
        <strain evidence="5 6">NH11</strain>
    </source>
</reference>
<gene>
    <name evidence="5" type="ORF">Fuma_06506</name>
</gene>
<feature type="compositionally biased region" description="Basic and acidic residues" evidence="1">
    <location>
        <begin position="624"/>
        <end position="671"/>
    </location>
</feature>
<evidence type="ECO:0000259" key="3">
    <source>
        <dbReference type="Pfam" id="PF16313"/>
    </source>
</evidence>
<evidence type="ECO:0000313" key="6">
    <source>
        <dbReference type="Proteomes" id="UP000187735"/>
    </source>
</evidence>
<keyword evidence="2" id="KW-0732">Signal</keyword>
<dbReference type="RefSeq" id="WP_077027806.1">
    <property type="nucleotide sequence ID" value="NZ_CP017641.1"/>
</dbReference>
<feature type="region of interest" description="Disordered" evidence="1">
    <location>
        <begin position="607"/>
        <end position="680"/>
    </location>
</feature>
<dbReference type="AlphaFoldDB" id="A0A1P8WRZ0"/>
<protein>
    <recommendedName>
        <fullName evidence="7">DUF5117 domain-containing protein</fullName>
    </recommendedName>
</protein>
<dbReference type="InterPro" id="IPR033413">
    <property type="entry name" value="DUF5117"/>
</dbReference>
<organism evidence="5 6">
    <name type="scientific">Fuerstiella marisgermanici</name>
    <dbReference type="NCBI Taxonomy" id="1891926"/>
    <lineage>
        <taxon>Bacteria</taxon>
        <taxon>Pseudomonadati</taxon>
        <taxon>Planctomycetota</taxon>
        <taxon>Planctomycetia</taxon>
        <taxon>Planctomycetales</taxon>
        <taxon>Planctomycetaceae</taxon>
        <taxon>Fuerstiella</taxon>
    </lineage>
</organism>
<dbReference type="STRING" id="1891926.Fuma_06506"/>
<dbReference type="SUPFAM" id="SSF55486">
    <property type="entry name" value="Metalloproteases ('zincins'), catalytic domain"/>
    <property type="match status" value="1"/>
</dbReference>